<proteinExistence type="predicted"/>
<sequence length="169" mass="18616">MWLYSVLDEVEVRGHGNDTVVQETPREEPVHPRCPVVFQHPTLSSSLASYRLWKNLVQKHFMGMSQSLTEQLELMEKASSEVETHAVDTSVIELINWPVSGFRANNTAAVVTSQDIGSFVSVSGVGKGVLHYVGEVHGKDGLYCGIELDTPTGKHNGTYQDYADVRASV</sequence>
<dbReference type="SMART" id="SM01052">
    <property type="entry name" value="CAP_GLY"/>
    <property type="match status" value="1"/>
</dbReference>
<dbReference type="STRING" id="6290.A0A158QNU7"/>
<keyword evidence="3" id="KW-1185">Reference proteome</keyword>
<organism evidence="4">
    <name type="scientific">Haemonchus placei</name>
    <name type="common">Barber's pole worm</name>
    <dbReference type="NCBI Taxonomy" id="6290"/>
    <lineage>
        <taxon>Eukaryota</taxon>
        <taxon>Metazoa</taxon>
        <taxon>Ecdysozoa</taxon>
        <taxon>Nematoda</taxon>
        <taxon>Chromadorea</taxon>
        <taxon>Rhabditida</taxon>
        <taxon>Rhabditina</taxon>
        <taxon>Rhabditomorpha</taxon>
        <taxon>Strongyloidea</taxon>
        <taxon>Trichostrongylidae</taxon>
        <taxon>Haemonchus</taxon>
    </lineage>
</organism>
<evidence type="ECO:0000313" key="2">
    <source>
        <dbReference type="EMBL" id="VDO42373.1"/>
    </source>
</evidence>
<dbReference type="WBParaSite" id="HPLM_0001125901-mRNA-1">
    <property type="protein sequence ID" value="HPLM_0001125901-mRNA-1"/>
    <property type="gene ID" value="HPLM_0001125901"/>
</dbReference>
<evidence type="ECO:0000313" key="4">
    <source>
        <dbReference type="WBParaSite" id="HPLM_0001125901-mRNA-1"/>
    </source>
</evidence>
<evidence type="ECO:0000259" key="1">
    <source>
        <dbReference type="PROSITE" id="PS50245"/>
    </source>
</evidence>
<dbReference type="SUPFAM" id="SSF74924">
    <property type="entry name" value="Cap-Gly domain"/>
    <property type="match status" value="1"/>
</dbReference>
<accession>A0A158QNU7</accession>
<dbReference type="PROSITE" id="PS50245">
    <property type="entry name" value="CAP_GLY_2"/>
    <property type="match status" value="1"/>
</dbReference>
<dbReference type="InterPro" id="IPR000938">
    <property type="entry name" value="CAP-Gly_domain"/>
</dbReference>
<dbReference type="OrthoDB" id="2130750at2759"/>
<gene>
    <name evidence="2" type="ORF">HPLM_LOCUS11251</name>
</gene>
<evidence type="ECO:0000313" key="3">
    <source>
        <dbReference type="Proteomes" id="UP000268014"/>
    </source>
</evidence>
<protein>
    <submittedName>
        <fullName evidence="4">CAP-Gly domain-containing protein</fullName>
    </submittedName>
</protein>
<dbReference type="Pfam" id="PF01302">
    <property type="entry name" value="CAP_GLY"/>
    <property type="match status" value="1"/>
</dbReference>
<reference evidence="4" key="1">
    <citation type="submission" date="2016-04" db="UniProtKB">
        <authorList>
            <consortium name="WormBaseParasite"/>
        </authorList>
    </citation>
    <scope>IDENTIFICATION</scope>
</reference>
<name>A0A158QNU7_HAEPC</name>
<dbReference type="Proteomes" id="UP000268014">
    <property type="component" value="Unassembled WGS sequence"/>
</dbReference>
<reference evidence="2 3" key="2">
    <citation type="submission" date="2018-11" db="EMBL/GenBank/DDBJ databases">
        <authorList>
            <consortium name="Pathogen Informatics"/>
        </authorList>
    </citation>
    <scope>NUCLEOTIDE SEQUENCE [LARGE SCALE GENOMIC DNA]</scope>
    <source>
        <strain evidence="2 3">MHpl1</strain>
    </source>
</reference>
<dbReference type="Gene3D" id="2.30.30.190">
    <property type="entry name" value="CAP Gly-rich-like domain"/>
    <property type="match status" value="1"/>
</dbReference>
<feature type="domain" description="CAP-Gly" evidence="1">
    <location>
        <begin position="134"/>
        <end position="169"/>
    </location>
</feature>
<dbReference type="EMBL" id="UZAF01017509">
    <property type="protein sequence ID" value="VDO42373.1"/>
    <property type="molecule type" value="Genomic_DNA"/>
</dbReference>
<dbReference type="InterPro" id="IPR036859">
    <property type="entry name" value="CAP-Gly_dom_sf"/>
</dbReference>
<dbReference type="AlphaFoldDB" id="A0A158QNU7"/>